<dbReference type="Proteomes" id="UP000078507">
    <property type="component" value="Unassembled WGS sequence"/>
</dbReference>
<dbReference type="FunFam" id="1.10.10.10:FF:000001">
    <property type="entry name" value="LysR family transcriptional regulator"/>
    <property type="match status" value="1"/>
</dbReference>
<organism evidence="6 7">
    <name type="scientific">Sinorhizobium saheli</name>
    <dbReference type="NCBI Taxonomy" id="36856"/>
    <lineage>
        <taxon>Bacteria</taxon>
        <taxon>Pseudomonadati</taxon>
        <taxon>Pseudomonadota</taxon>
        <taxon>Alphaproteobacteria</taxon>
        <taxon>Hyphomicrobiales</taxon>
        <taxon>Rhizobiaceae</taxon>
        <taxon>Sinorhizobium/Ensifer group</taxon>
        <taxon>Sinorhizobium</taxon>
    </lineage>
</organism>
<evidence type="ECO:0000256" key="1">
    <source>
        <dbReference type="ARBA" id="ARBA00009437"/>
    </source>
</evidence>
<dbReference type="Gene3D" id="3.40.190.10">
    <property type="entry name" value="Periplasmic binding protein-like II"/>
    <property type="match status" value="2"/>
</dbReference>
<dbReference type="InterPro" id="IPR050176">
    <property type="entry name" value="LTTR"/>
</dbReference>
<proteinExistence type="inferred from homology"/>
<dbReference type="STRING" id="36856.ATB98_08330"/>
<dbReference type="PRINTS" id="PR00039">
    <property type="entry name" value="HTHLYSR"/>
</dbReference>
<evidence type="ECO:0000259" key="5">
    <source>
        <dbReference type="PROSITE" id="PS50931"/>
    </source>
</evidence>
<evidence type="ECO:0000256" key="4">
    <source>
        <dbReference type="ARBA" id="ARBA00023163"/>
    </source>
</evidence>
<evidence type="ECO:0000256" key="3">
    <source>
        <dbReference type="ARBA" id="ARBA00023125"/>
    </source>
</evidence>
<feature type="domain" description="HTH lysR-type" evidence="5">
    <location>
        <begin position="4"/>
        <end position="61"/>
    </location>
</feature>
<dbReference type="PANTHER" id="PTHR30579:SF7">
    <property type="entry name" value="HTH-TYPE TRANSCRIPTIONAL REGULATOR LRHA-RELATED"/>
    <property type="match status" value="1"/>
</dbReference>
<dbReference type="EMBL" id="LNQB01000076">
    <property type="protein sequence ID" value="OAP43877.1"/>
    <property type="molecule type" value="Genomic_DNA"/>
</dbReference>
<evidence type="ECO:0000313" key="7">
    <source>
        <dbReference type="Proteomes" id="UP000078507"/>
    </source>
</evidence>
<dbReference type="SUPFAM" id="SSF53850">
    <property type="entry name" value="Periplasmic binding protein-like II"/>
    <property type="match status" value="1"/>
</dbReference>
<keyword evidence="3" id="KW-0238">DNA-binding</keyword>
<dbReference type="PROSITE" id="PS50931">
    <property type="entry name" value="HTH_LYSR"/>
    <property type="match status" value="1"/>
</dbReference>
<dbReference type="Pfam" id="PF00126">
    <property type="entry name" value="HTH_1"/>
    <property type="match status" value="1"/>
</dbReference>
<dbReference type="GO" id="GO:0003700">
    <property type="term" value="F:DNA-binding transcription factor activity"/>
    <property type="evidence" value="ECO:0007669"/>
    <property type="project" value="InterPro"/>
</dbReference>
<gene>
    <name evidence="6" type="ORF">ATB98_08330</name>
</gene>
<dbReference type="Pfam" id="PF03466">
    <property type="entry name" value="LysR_substrate"/>
    <property type="match status" value="1"/>
</dbReference>
<dbReference type="OrthoDB" id="8097684at2"/>
<dbReference type="Gene3D" id="1.10.10.10">
    <property type="entry name" value="Winged helix-like DNA-binding domain superfamily/Winged helix DNA-binding domain"/>
    <property type="match status" value="1"/>
</dbReference>
<keyword evidence="4" id="KW-0804">Transcription</keyword>
<dbReference type="InterPro" id="IPR000847">
    <property type="entry name" value="LysR_HTH_N"/>
</dbReference>
<comment type="caution">
    <text evidence="6">The sequence shown here is derived from an EMBL/GenBank/DDBJ whole genome shotgun (WGS) entry which is preliminary data.</text>
</comment>
<dbReference type="PANTHER" id="PTHR30579">
    <property type="entry name" value="TRANSCRIPTIONAL REGULATOR"/>
    <property type="match status" value="1"/>
</dbReference>
<reference evidence="6 7" key="1">
    <citation type="submission" date="2015-11" db="EMBL/GenBank/DDBJ databases">
        <title>Ensifer anhuiense sp. nov., an effective nitrogen fixation bacterium with Glycine soja.</title>
        <authorList>
            <person name="Yan H."/>
            <person name="Chen W."/>
        </authorList>
    </citation>
    <scope>NUCLEOTIDE SEQUENCE [LARGE SCALE GENOMIC DNA]</scope>
    <source>
        <strain evidence="6 7">LMG 7837</strain>
    </source>
</reference>
<evidence type="ECO:0000313" key="6">
    <source>
        <dbReference type="EMBL" id="OAP43877.1"/>
    </source>
</evidence>
<dbReference type="AlphaFoldDB" id="A0A178Y8X4"/>
<name>A0A178Y8X4_SINSA</name>
<dbReference type="GO" id="GO:0003677">
    <property type="term" value="F:DNA binding"/>
    <property type="evidence" value="ECO:0007669"/>
    <property type="project" value="UniProtKB-KW"/>
</dbReference>
<dbReference type="RefSeq" id="WP_066875792.1">
    <property type="nucleotide sequence ID" value="NZ_LNQB01000076.1"/>
</dbReference>
<keyword evidence="7" id="KW-1185">Reference proteome</keyword>
<dbReference type="InterPro" id="IPR036390">
    <property type="entry name" value="WH_DNA-bd_sf"/>
</dbReference>
<dbReference type="InterPro" id="IPR036388">
    <property type="entry name" value="WH-like_DNA-bd_sf"/>
</dbReference>
<sequence length="300" mass="31337">MRDLETGLLRAFVATAECGSVSAAAVRLARTQSAVSMQLRRLEDDLGVKLLTRGPRGMDLTEAGHVLLPYAQKILGLSASARRALSGRAPHGPIRFGMTEDIAVGALPKALQRFAASYPDVALDLAVADSPALSQKLALGLVDVAIGDPAEISAAPARTWRMPLKWVAARGFVVPDQEPLPLITFDGTCTWDRRMIGALDAIAKPWRTVLTSASLSSIQSAIEAGLGVAVLLDVGIRHDTMKVLGAADGMPPAPLVEFGLFVAGGKGLSSGAIGALWEFVSDALQVSAAPRVLSDAQSSL</sequence>
<protein>
    <submittedName>
        <fullName evidence="6">LysR family transcriptional regulator</fullName>
    </submittedName>
</protein>
<comment type="similarity">
    <text evidence="1">Belongs to the LysR transcriptional regulatory family.</text>
</comment>
<dbReference type="SUPFAM" id="SSF46785">
    <property type="entry name" value="Winged helix' DNA-binding domain"/>
    <property type="match status" value="1"/>
</dbReference>
<accession>A0A178Y8X4</accession>
<keyword evidence="2" id="KW-0805">Transcription regulation</keyword>
<evidence type="ECO:0000256" key="2">
    <source>
        <dbReference type="ARBA" id="ARBA00023015"/>
    </source>
</evidence>
<dbReference type="InterPro" id="IPR005119">
    <property type="entry name" value="LysR_subst-bd"/>
</dbReference>